<accession>A0A1M5BCB0</accession>
<dbReference type="AlphaFoldDB" id="A0A1M5BCB0"/>
<dbReference type="GO" id="GO:0009360">
    <property type="term" value="C:DNA polymerase III complex"/>
    <property type="evidence" value="ECO:0007669"/>
    <property type="project" value="TreeGrafter"/>
</dbReference>
<organism evidence="1 2">
    <name type="scientific">Lampropedia hyalina DSM 16112</name>
    <dbReference type="NCBI Taxonomy" id="1122156"/>
    <lineage>
        <taxon>Bacteria</taxon>
        <taxon>Pseudomonadati</taxon>
        <taxon>Pseudomonadota</taxon>
        <taxon>Betaproteobacteria</taxon>
        <taxon>Burkholderiales</taxon>
        <taxon>Comamonadaceae</taxon>
        <taxon>Lampropedia</taxon>
    </lineage>
</organism>
<sequence>MSKTTSTPMNAAAATTNAADMPWLARQASRLLHQPGHALLLQGPSGLGQFGLALYLARAWLCESRPPDAPAAAPCGHCAGCHAIAVRTHPDLLVLMPEAHQLELGWTVDSGDAADGEAKSTTKRKPSRDIRVDAMRQMITFSQRTDSRGRGKVVLVYPAENMNAVTANALLKTLEEPPGGTRFLLVSDAADRLLPTIRSRCHTWAMQWPDAREAADWLHRHGVAEAQAATLLQIVGGRPLDALALAHSGMNVQDWLNLPQALAQGHAGLLAPLPPAQAVRVLQKLCHDLHSLLAGGAPRYFPPQSLTAWQPATDAPLASTAWAALGQWAQQLAQTARTAEHPLAPELMLASLVEQARNALHWGRRR</sequence>
<reference evidence="1 2" key="1">
    <citation type="submission" date="2016-11" db="EMBL/GenBank/DDBJ databases">
        <authorList>
            <person name="Jaros S."/>
            <person name="Januszkiewicz K."/>
            <person name="Wedrychowicz H."/>
        </authorList>
    </citation>
    <scope>NUCLEOTIDE SEQUENCE [LARGE SCALE GENOMIC DNA]</scope>
    <source>
        <strain evidence="1 2">DSM 16112</strain>
    </source>
</reference>
<dbReference type="Gene3D" id="3.40.50.300">
    <property type="entry name" value="P-loop containing nucleotide triphosphate hydrolases"/>
    <property type="match status" value="1"/>
</dbReference>
<dbReference type="PANTHER" id="PTHR11669">
    <property type="entry name" value="REPLICATION FACTOR C / DNA POLYMERASE III GAMMA-TAU SUBUNIT"/>
    <property type="match status" value="1"/>
</dbReference>
<dbReference type="InterPro" id="IPR027417">
    <property type="entry name" value="P-loop_NTPase"/>
</dbReference>
<gene>
    <name evidence="1" type="ORF">SAMN02745117_01870</name>
</gene>
<dbReference type="PANTHER" id="PTHR11669:SF8">
    <property type="entry name" value="DNA POLYMERASE III SUBUNIT DELTA"/>
    <property type="match status" value="1"/>
</dbReference>
<dbReference type="SUPFAM" id="SSF52540">
    <property type="entry name" value="P-loop containing nucleoside triphosphate hydrolases"/>
    <property type="match status" value="1"/>
</dbReference>
<dbReference type="Proteomes" id="UP000184327">
    <property type="component" value="Unassembled WGS sequence"/>
</dbReference>
<dbReference type="GO" id="GO:0008408">
    <property type="term" value="F:3'-5' exonuclease activity"/>
    <property type="evidence" value="ECO:0007669"/>
    <property type="project" value="InterPro"/>
</dbReference>
<dbReference type="GO" id="GO:0006261">
    <property type="term" value="P:DNA-templated DNA replication"/>
    <property type="evidence" value="ECO:0007669"/>
    <property type="project" value="TreeGrafter"/>
</dbReference>
<dbReference type="EMBL" id="FQUZ01000021">
    <property type="protein sequence ID" value="SHF40068.1"/>
    <property type="molecule type" value="Genomic_DNA"/>
</dbReference>
<dbReference type="InterPro" id="IPR050238">
    <property type="entry name" value="DNA_Rep/Repair_Clamp_Loader"/>
</dbReference>
<evidence type="ECO:0000313" key="1">
    <source>
        <dbReference type="EMBL" id="SHF40068.1"/>
    </source>
</evidence>
<dbReference type="GO" id="GO:0003887">
    <property type="term" value="F:DNA-directed DNA polymerase activity"/>
    <property type="evidence" value="ECO:0007669"/>
    <property type="project" value="InterPro"/>
</dbReference>
<dbReference type="Pfam" id="PF13177">
    <property type="entry name" value="DNA_pol3_delta2"/>
    <property type="match status" value="1"/>
</dbReference>
<proteinExistence type="predicted"/>
<evidence type="ECO:0000313" key="2">
    <source>
        <dbReference type="Proteomes" id="UP000184327"/>
    </source>
</evidence>
<dbReference type="InterPro" id="IPR004622">
    <property type="entry name" value="DNA_pol_HolB"/>
</dbReference>
<name>A0A1M5BCB0_9BURK</name>
<dbReference type="STRING" id="1122156.SAMN02745117_01870"/>
<protein>
    <submittedName>
        <fullName evidence="1">DNA polymerase-3 subunit delta</fullName>
    </submittedName>
</protein>
<keyword evidence="2" id="KW-1185">Reference proteome</keyword>
<dbReference type="NCBIfam" id="TIGR00678">
    <property type="entry name" value="holB"/>
    <property type="match status" value="1"/>
</dbReference>